<dbReference type="Pfam" id="PF00071">
    <property type="entry name" value="Ras"/>
    <property type="match status" value="1"/>
</dbReference>
<dbReference type="SUPFAM" id="SSF54695">
    <property type="entry name" value="POZ domain"/>
    <property type="match status" value="2"/>
</dbReference>
<dbReference type="AlphaFoldDB" id="A0A9Q0LHJ9"/>
<proteinExistence type="predicted"/>
<dbReference type="PROSITE" id="PS50097">
    <property type="entry name" value="BTB"/>
    <property type="match status" value="2"/>
</dbReference>
<dbReference type="InterPro" id="IPR000210">
    <property type="entry name" value="BTB/POZ_dom"/>
</dbReference>
<feature type="domain" description="BTB" evidence="1">
    <location>
        <begin position="213"/>
        <end position="309"/>
    </location>
</feature>
<protein>
    <recommendedName>
        <fullName evidence="1">BTB domain-containing protein</fullName>
    </recommendedName>
</protein>
<dbReference type="EMBL" id="JAPDFW010000081">
    <property type="protein sequence ID" value="KAJ5072544.1"/>
    <property type="molecule type" value="Genomic_DNA"/>
</dbReference>
<comment type="caution">
    <text evidence="2">The sequence shown here is derived from an EMBL/GenBank/DDBJ whole genome shotgun (WGS) entry which is preliminary data.</text>
</comment>
<dbReference type="OrthoDB" id="10251809at2759"/>
<dbReference type="InterPro" id="IPR001806">
    <property type="entry name" value="Small_GTPase"/>
</dbReference>
<dbReference type="Gene3D" id="3.40.50.300">
    <property type="entry name" value="P-loop containing nucleotide triphosphate hydrolases"/>
    <property type="match status" value="1"/>
</dbReference>
<feature type="domain" description="BTB" evidence="1">
    <location>
        <begin position="380"/>
        <end position="451"/>
    </location>
</feature>
<dbReference type="PRINTS" id="PR00449">
    <property type="entry name" value="RASTRNSFRMNG"/>
</dbReference>
<dbReference type="Proteomes" id="UP001149090">
    <property type="component" value="Unassembled WGS sequence"/>
</dbReference>
<dbReference type="InterPro" id="IPR027417">
    <property type="entry name" value="P-loop_NTPase"/>
</dbReference>
<dbReference type="Pfam" id="PF00651">
    <property type="entry name" value="BTB"/>
    <property type="match status" value="1"/>
</dbReference>
<dbReference type="SUPFAM" id="SSF52540">
    <property type="entry name" value="P-loop containing nucleoside triphosphate hydrolases"/>
    <property type="match status" value="1"/>
</dbReference>
<dbReference type="GO" id="GO:0003924">
    <property type="term" value="F:GTPase activity"/>
    <property type="evidence" value="ECO:0007669"/>
    <property type="project" value="InterPro"/>
</dbReference>
<sequence length="571" mass="67928">MNRKIIKISIIGSGGSGRRSLPVRYVGDVFDGHAFRYFEGEDFLMKQTQVDEQNLFLEIYFYGDLAPYNPYYNFTHEKEMFEQTNIFIIVISILDKNEVFSDIKEFLEKMRTFRKIDLDPTSVVLVANKIDLEYERKLSTQEIQQFANENNILFIEASAKSRKKFLNKFFTKKQKEKPPEPKLPELFPKPTLDLIPSSYQQDLFQMLNDDTFSDVKFLVISNQKQVESIFAHKIILYSRNEVFKDLFDKFSSGLFDSEEFSQKYFLQIEKEEKEEKEKSFEVTINVNYPFMAFYSMIKYIYCGLIDEKVMENQDLVLEILSISDLFRVERLNLIMKKIIQQNQENDNHLIKDHKIQGLFKLEADFLSNSFAKLMRFGTFSDFSIVGCEGNQRESLKVHLAILSQRCDYFKSLSQHEMKEKIKREVVFEDIGMESLLMIVEYIYADRFLPPNIDLAIKENNQNFICKSNRTMLELLILTDYFQIQRLKILVQINLSQTLSHEMIVQALHISKRTNCDFLQKFCYWEMGRNFQKFSKRKDFKKLSQEDKDEVIRLRFPPKEYDEYQKKYGNKK</sequence>
<dbReference type="CDD" id="cd18186">
    <property type="entry name" value="BTB_POZ_ZBTB_KLHL-like"/>
    <property type="match status" value="1"/>
</dbReference>
<gene>
    <name evidence="2" type="ORF">M0811_01559</name>
</gene>
<dbReference type="CDD" id="cd14733">
    <property type="entry name" value="BACK"/>
    <property type="match status" value="1"/>
</dbReference>
<evidence type="ECO:0000313" key="3">
    <source>
        <dbReference type="Proteomes" id="UP001149090"/>
    </source>
</evidence>
<keyword evidence="3" id="KW-1185">Reference proteome</keyword>
<dbReference type="SMART" id="SM00175">
    <property type="entry name" value="RAB"/>
    <property type="match status" value="1"/>
</dbReference>
<dbReference type="SMART" id="SM00173">
    <property type="entry name" value="RAS"/>
    <property type="match status" value="1"/>
</dbReference>
<evidence type="ECO:0000313" key="2">
    <source>
        <dbReference type="EMBL" id="KAJ5072544.1"/>
    </source>
</evidence>
<evidence type="ECO:0000259" key="1">
    <source>
        <dbReference type="PROSITE" id="PS50097"/>
    </source>
</evidence>
<dbReference type="SMART" id="SM00225">
    <property type="entry name" value="BTB"/>
    <property type="match status" value="2"/>
</dbReference>
<reference evidence="2" key="1">
    <citation type="submission" date="2022-10" db="EMBL/GenBank/DDBJ databases">
        <title>Novel sulphate-reducing endosymbionts in the free-living metamonad Anaeramoeba.</title>
        <authorList>
            <person name="Jerlstrom-Hultqvist J."/>
            <person name="Cepicka I."/>
            <person name="Gallot-Lavallee L."/>
            <person name="Salas-Leiva D."/>
            <person name="Curtis B.A."/>
            <person name="Zahonova K."/>
            <person name="Pipaliya S."/>
            <person name="Dacks J."/>
            <person name="Roger A.J."/>
        </authorList>
    </citation>
    <scope>NUCLEOTIDE SEQUENCE</scope>
    <source>
        <strain evidence="2">BMAN</strain>
    </source>
</reference>
<accession>A0A9Q0LHJ9</accession>
<dbReference type="PANTHER" id="PTHR24413">
    <property type="entry name" value="SPECKLE-TYPE POZ PROTEIN"/>
    <property type="match status" value="1"/>
</dbReference>
<dbReference type="Gene3D" id="3.30.710.10">
    <property type="entry name" value="Potassium Channel Kv1.1, Chain A"/>
    <property type="match status" value="2"/>
</dbReference>
<name>A0A9Q0LHJ9_ANAIG</name>
<dbReference type="PROSITE" id="PS51419">
    <property type="entry name" value="RAB"/>
    <property type="match status" value="1"/>
</dbReference>
<dbReference type="PROSITE" id="PS51421">
    <property type="entry name" value="RAS"/>
    <property type="match status" value="1"/>
</dbReference>
<organism evidence="2 3">
    <name type="scientific">Anaeramoeba ignava</name>
    <name type="common">Anaerobic marine amoeba</name>
    <dbReference type="NCBI Taxonomy" id="1746090"/>
    <lineage>
        <taxon>Eukaryota</taxon>
        <taxon>Metamonada</taxon>
        <taxon>Anaeramoebidae</taxon>
        <taxon>Anaeramoeba</taxon>
    </lineage>
</organism>
<dbReference type="InterPro" id="IPR011333">
    <property type="entry name" value="SKP1/BTB/POZ_sf"/>
</dbReference>
<dbReference type="GO" id="GO:0005525">
    <property type="term" value="F:GTP binding"/>
    <property type="evidence" value="ECO:0007669"/>
    <property type="project" value="InterPro"/>
</dbReference>